<comment type="caution">
    <text evidence="1">The sequence shown here is derived from an EMBL/GenBank/DDBJ whole genome shotgun (WGS) entry which is preliminary data.</text>
</comment>
<proteinExistence type="predicted"/>
<name>A0A9N9KM99_9HELO</name>
<dbReference type="Proteomes" id="UP000696280">
    <property type="component" value="Unassembled WGS sequence"/>
</dbReference>
<dbReference type="AlphaFoldDB" id="A0A9N9KM99"/>
<reference evidence="1" key="1">
    <citation type="submission" date="2021-07" db="EMBL/GenBank/DDBJ databases">
        <authorList>
            <person name="Durling M."/>
        </authorList>
    </citation>
    <scope>NUCLEOTIDE SEQUENCE</scope>
</reference>
<protein>
    <submittedName>
        <fullName evidence="1">Uncharacterized protein</fullName>
    </submittedName>
</protein>
<organism evidence="1 2">
    <name type="scientific">Hymenoscyphus fraxineus</name>
    <dbReference type="NCBI Taxonomy" id="746836"/>
    <lineage>
        <taxon>Eukaryota</taxon>
        <taxon>Fungi</taxon>
        <taxon>Dikarya</taxon>
        <taxon>Ascomycota</taxon>
        <taxon>Pezizomycotina</taxon>
        <taxon>Leotiomycetes</taxon>
        <taxon>Helotiales</taxon>
        <taxon>Helotiaceae</taxon>
        <taxon>Hymenoscyphus</taxon>
    </lineage>
</organism>
<evidence type="ECO:0000313" key="2">
    <source>
        <dbReference type="Proteomes" id="UP000696280"/>
    </source>
</evidence>
<dbReference type="EMBL" id="CAJVRL010000037">
    <property type="protein sequence ID" value="CAG8950354.1"/>
    <property type="molecule type" value="Genomic_DNA"/>
</dbReference>
<evidence type="ECO:0000313" key="1">
    <source>
        <dbReference type="EMBL" id="CAG8950354.1"/>
    </source>
</evidence>
<accession>A0A9N9KM99</accession>
<keyword evidence="2" id="KW-1185">Reference proteome</keyword>
<gene>
    <name evidence="1" type="ORF">HYFRA_00006847</name>
</gene>
<sequence length="123" mass="14066">MIQSLAQKIWHGYGTAKVARKRPWSCLLNAPDFPNPSWGMTIRTQYRLQRGCMAGWKKVVTSPKFKSYVSVRTGSLPIPTWSIEIETRDNDCDFKLEDEIVDASPLSKLMKHSAATIYMEPLF</sequence>